<dbReference type="EMBL" id="JABFAC010000010">
    <property type="protein sequence ID" value="MBA0626877.1"/>
    <property type="molecule type" value="Genomic_DNA"/>
</dbReference>
<sequence length="78" mass="8985">MKAYIKPTGEKAWHSILTGYKPPMMNTKNGRVAKPEIQWTPKEDCLANVDSKALYAIFYGVYLQEFKRTAKWTISKTT</sequence>
<reference evidence="1 2" key="1">
    <citation type="journal article" date="2019" name="Genome Biol. Evol.">
        <title>Insights into the evolution of the New World diploid cottons (Gossypium, subgenus Houzingenia) based on genome sequencing.</title>
        <authorList>
            <person name="Grover C.E."/>
            <person name="Arick M.A. 2nd"/>
            <person name="Thrash A."/>
            <person name="Conover J.L."/>
            <person name="Sanders W.S."/>
            <person name="Peterson D.G."/>
            <person name="Frelichowski J.E."/>
            <person name="Scheffler J.A."/>
            <person name="Scheffler B.E."/>
            <person name="Wendel J.F."/>
        </authorList>
    </citation>
    <scope>NUCLEOTIDE SEQUENCE [LARGE SCALE GENOMIC DNA]</scope>
    <source>
        <strain evidence="1">27</strain>
        <tissue evidence="1">Leaf</tissue>
    </source>
</reference>
<accession>A0A7J8SLA5</accession>
<name>A0A7J8SLA5_GOSDV</name>
<evidence type="ECO:0000313" key="2">
    <source>
        <dbReference type="Proteomes" id="UP000593561"/>
    </source>
</evidence>
<dbReference type="AlphaFoldDB" id="A0A7J8SLA5"/>
<comment type="caution">
    <text evidence="1">The sequence shown here is derived from an EMBL/GenBank/DDBJ whole genome shotgun (WGS) entry which is preliminary data.</text>
</comment>
<protein>
    <submittedName>
        <fullName evidence="1">Uncharacterized protein</fullName>
    </submittedName>
</protein>
<keyword evidence="2" id="KW-1185">Reference proteome</keyword>
<gene>
    <name evidence="1" type="ORF">Godav_004463</name>
</gene>
<dbReference type="Proteomes" id="UP000593561">
    <property type="component" value="Unassembled WGS sequence"/>
</dbReference>
<evidence type="ECO:0000313" key="1">
    <source>
        <dbReference type="EMBL" id="MBA0626877.1"/>
    </source>
</evidence>
<proteinExistence type="predicted"/>
<organism evidence="1 2">
    <name type="scientific">Gossypium davidsonii</name>
    <name type="common">Davidson's cotton</name>
    <name type="synonym">Gossypium klotzschianum subsp. davidsonii</name>
    <dbReference type="NCBI Taxonomy" id="34287"/>
    <lineage>
        <taxon>Eukaryota</taxon>
        <taxon>Viridiplantae</taxon>
        <taxon>Streptophyta</taxon>
        <taxon>Embryophyta</taxon>
        <taxon>Tracheophyta</taxon>
        <taxon>Spermatophyta</taxon>
        <taxon>Magnoliopsida</taxon>
        <taxon>eudicotyledons</taxon>
        <taxon>Gunneridae</taxon>
        <taxon>Pentapetalae</taxon>
        <taxon>rosids</taxon>
        <taxon>malvids</taxon>
        <taxon>Malvales</taxon>
        <taxon>Malvaceae</taxon>
        <taxon>Malvoideae</taxon>
        <taxon>Gossypium</taxon>
    </lineage>
</organism>